<feature type="domain" description="N-acetyltransferase" evidence="3">
    <location>
        <begin position="3"/>
        <end position="170"/>
    </location>
</feature>
<dbReference type="PANTHER" id="PTHR43877">
    <property type="entry name" value="AMINOALKYLPHOSPHONATE N-ACETYLTRANSFERASE-RELATED-RELATED"/>
    <property type="match status" value="1"/>
</dbReference>
<dbReference type="Proteomes" id="UP000184693">
    <property type="component" value="Unassembled WGS sequence"/>
</dbReference>
<organism evidence="4 5">
    <name type="scientific">Paraburkholderia phenazinium</name>
    <dbReference type="NCBI Taxonomy" id="60549"/>
    <lineage>
        <taxon>Bacteria</taxon>
        <taxon>Pseudomonadati</taxon>
        <taxon>Pseudomonadota</taxon>
        <taxon>Betaproteobacteria</taxon>
        <taxon>Burkholderiales</taxon>
        <taxon>Burkholderiaceae</taxon>
        <taxon>Paraburkholderia</taxon>
    </lineage>
</organism>
<protein>
    <submittedName>
        <fullName evidence="4">Ribosomal protein S18 acetylase RimI</fullName>
    </submittedName>
</protein>
<dbReference type="OrthoDB" id="8595358at2"/>
<accession>A0A1N6KIY6</accession>
<gene>
    <name evidence="4" type="ORF">SAMN05444168_7274</name>
</gene>
<dbReference type="Gene3D" id="3.40.630.30">
    <property type="match status" value="1"/>
</dbReference>
<dbReference type="RefSeq" id="WP_074268979.1">
    <property type="nucleotide sequence ID" value="NZ_FSRM01000002.1"/>
</dbReference>
<dbReference type="InterPro" id="IPR016181">
    <property type="entry name" value="Acyl_CoA_acyltransferase"/>
</dbReference>
<sequence length="171" mass="18971">MSIEVREANLEDAEAIATVHVATWQAAYIGIIPEHFLNELTVAGRTAGWQKALGNGRIRVLLAHTGHVLVGWIAFGRSRDEDKDSQWAEVEAFYVLPSWWGKGVGRRLSDAVKMQLRDAGYKHVALWVLAENHRAIAAYRKLGFVHDGSSKSTQIGGASLVELRYHRALAD</sequence>
<dbReference type="AlphaFoldDB" id="A0A1N6KIY6"/>
<reference evidence="4 5" key="1">
    <citation type="submission" date="2016-11" db="EMBL/GenBank/DDBJ databases">
        <authorList>
            <person name="Jaros S."/>
            <person name="Januszkiewicz K."/>
            <person name="Wedrychowicz H."/>
        </authorList>
    </citation>
    <scope>NUCLEOTIDE SEQUENCE [LARGE SCALE GENOMIC DNA]</scope>
    <source>
        <strain evidence="4 5">GAS86</strain>
    </source>
</reference>
<dbReference type="SUPFAM" id="SSF55729">
    <property type="entry name" value="Acyl-CoA N-acyltransferases (Nat)"/>
    <property type="match status" value="1"/>
</dbReference>
<evidence type="ECO:0000256" key="1">
    <source>
        <dbReference type="ARBA" id="ARBA00022679"/>
    </source>
</evidence>
<keyword evidence="1" id="KW-0808">Transferase</keyword>
<keyword evidence="4" id="KW-0689">Ribosomal protein</keyword>
<keyword evidence="2" id="KW-0012">Acyltransferase</keyword>
<evidence type="ECO:0000259" key="3">
    <source>
        <dbReference type="PROSITE" id="PS51186"/>
    </source>
</evidence>
<name>A0A1N6KIY6_9BURK</name>
<evidence type="ECO:0000313" key="4">
    <source>
        <dbReference type="EMBL" id="SIO56297.1"/>
    </source>
</evidence>
<keyword evidence="4" id="KW-0687">Ribonucleoprotein</keyword>
<proteinExistence type="predicted"/>
<dbReference type="GO" id="GO:0005840">
    <property type="term" value="C:ribosome"/>
    <property type="evidence" value="ECO:0007669"/>
    <property type="project" value="UniProtKB-KW"/>
</dbReference>
<dbReference type="InterPro" id="IPR050832">
    <property type="entry name" value="Bact_Acetyltransf"/>
</dbReference>
<dbReference type="GO" id="GO:0016747">
    <property type="term" value="F:acyltransferase activity, transferring groups other than amino-acyl groups"/>
    <property type="evidence" value="ECO:0007669"/>
    <property type="project" value="InterPro"/>
</dbReference>
<dbReference type="EMBL" id="FSRM01000002">
    <property type="protein sequence ID" value="SIO56297.1"/>
    <property type="molecule type" value="Genomic_DNA"/>
</dbReference>
<dbReference type="CDD" id="cd04301">
    <property type="entry name" value="NAT_SF"/>
    <property type="match status" value="1"/>
</dbReference>
<dbReference type="PROSITE" id="PS51186">
    <property type="entry name" value="GNAT"/>
    <property type="match status" value="1"/>
</dbReference>
<evidence type="ECO:0000256" key="2">
    <source>
        <dbReference type="ARBA" id="ARBA00023315"/>
    </source>
</evidence>
<dbReference type="InterPro" id="IPR000182">
    <property type="entry name" value="GNAT_dom"/>
</dbReference>
<evidence type="ECO:0000313" key="5">
    <source>
        <dbReference type="Proteomes" id="UP000184693"/>
    </source>
</evidence>
<dbReference type="Pfam" id="PF00583">
    <property type="entry name" value="Acetyltransf_1"/>
    <property type="match status" value="1"/>
</dbReference>